<feature type="chain" id="PRO_5021887014" evidence="5">
    <location>
        <begin position="18"/>
        <end position="136"/>
    </location>
</feature>
<dbReference type="InterPro" id="IPR029034">
    <property type="entry name" value="Cystine-knot_cytokine"/>
</dbReference>
<reference evidence="6 7" key="1">
    <citation type="journal article" date="2019" name="Sci. Data">
        <title>Hybrid genome assembly and annotation of Danionella translucida.</title>
        <authorList>
            <person name="Kadobianskyi M."/>
            <person name="Schulze L."/>
            <person name="Schuelke M."/>
            <person name="Judkewitz B."/>
        </authorList>
    </citation>
    <scope>NUCLEOTIDE SEQUENCE [LARGE SCALE GENOMIC DNA]</scope>
    <source>
        <strain evidence="6 7">Bolton</strain>
    </source>
</reference>
<protein>
    <submittedName>
        <fullName evidence="6">Uncharacterized protein</fullName>
    </submittedName>
</protein>
<dbReference type="OrthoDB" id="6093351at2759"/>
<sequence length="136" mass="15445">MILSIFCAKYMILLVCALESFSFARQEQTPIFDTDLRISSDFSSSTSDEGEGNGNIHRLSLSPWTSIPTFSPNRIPKDIFKAQCNSEYCIFPNEYLNSMPIYQDILVLKKEPGHRCFRTTFERVPVGCTCIRAKAS</sequence>
<dbReference type="SUPFAM" id="SSF57501">
    <property type="entry name" value="Cystine-knot cytokines"/>
    <property type="match status" value="1"/>
</dbReference>
<dbReference type="EMBL" id="SRMA01026711">
    <property type="protein sequence ID" value="TRY75954.1"/>
    <property type="molecule type" value="Genomic_DNA"/>
</dbReference>
<evidence type="ECO:0000313" key="6">
    <source>
        <dbReference type="EMBL" id="TRY75954.1"/>
    </source>
</evidence>
<keyword evidence="7" id="KW-1185">Reference proteome</keyword>
<evidence type="ECO:0000256" key="1">
    <source>
        <dbReference type="ARBA" id="ARBA00004613"/>
    </source>
</evidence>
<evidence type="ECO:0000256" key="4">
    <source>
        <dbReference type="ARBA" id="ARBA00022729"/>
    </source>
</evidence>
<keyword evidence="3" id="KW-0964">Secreted</keyword>
<evidence type="ECO:0000256" key="2">
    <source>
        <dbReference type="ARBA" id="ARBA00007236"/>
    </source>
</evidence>
<dbReference type="Pfam" id="PF06083">
    <property type="entry name" value="IL17"/>
    <property type="match status" value="1"/>
</dbReference>
<feature type="signal peptide" evidence="5">
    <location>
        <begin position="1"/>
        <end position="17"/>
    </location>
</feature>
<gene>
    <name evidence="6" type="ORF">DNTS_033508</name>
</gene>
<name>A0A553PE60_9TELE</name>
<organism evidence="6 7">
    <name type="scientific">Danionella cerebrum</name>
    <dbReference type="NCBI Taxonomy" id="2873325"/>
    <lineage>
        <taxon>Eukaryota</taxon>
        <taxon>Metazoa</taxon>
        <taxon>Chordata</taxon>
        <taxon>Craniata</taxon>
        <taxon>Vertebrata</taxon>
        <taxon>Euteleostomi</taxon>
        <taxon>Actinopterygii</taxon>
        <taxon>Neopterygii</taxon>
        <taxon>Teleostei</taxon>
        <taxon>Ostariophysi</taxon>
        <taxon>Cypriniformes</taxon>
        <taxon>Danionidae</taxon>
        <taxon>Danioninae</taxon>
        <taxon>Danionella</taxon>
    </lineage>
</organism>
<keyword evidence="4 5" id="KW-0732">Signal</keyword>
<accession>A0A553PE60</accession>
<dbReference type="Gene3D" id="2.10.90.10">
    <property type="entry name" value="Cystine-knot cytokines"/>
    <property type="match status" value="1"/>
</dbReference>
<evidence type="ECO:0000313" key="7">
    <source>
        <dbReference type="Proteomes" id="UP000316079"/>
    </source>
</evidence>
<proteinExistence type="inferred from homology"/>
<comment type="similarity">
    <text evidence="2">Belongs to the IL-17 family.</text>
</comment>
<dbReference type="STRING" id="623744.A0A553PE60"/>
<dbReference type="AlphaFoldDB" id="A0A553PE60"/>
<evidence type="ECO:0000256" key="3">
    <source>
        <dbReference type="ARBA" id="ARBA00022525"/>
    </source>
</evidence>
<dbReference type="Proteomes" id="UP000316079">
    <property type="component" value="Unassembled WGS sequence"/>
</dbReference>
<dbReference type="GO" id="GO:0005576">
    <property type="term" value="C:extracellular region"/>
    <property type="evidence" value="ECO:0007669"/>
    <property type="project" value="UniProtKB-SubCell"/>
</dbReference>
<dbReference type="InterPro" id="IPR010345">
    <property type="entry name" value="IL-17_fam"/>
</dbReference>
<comment type="caution">
    <text evidence="6">The sequence shown here is derived from an EMBL/GenBank/DDBJ whole genome shotgun (WGS) entry which is preliminary data.</text>
</comment>
<comment type="subcellular location">
    <subcellularLocation>
        <location evidence="1">Secreted</location>
    </subcellularLocation>
</comment>
<evidence type="ECO:0000256" key="5">
    <source>
        <dbReference type="SAM" id="SignalP"/>
    </source>
</evidence>
<dbReference type="GO" id="GO:0005125">
    <property type="term" value="F:cytokine activity"/>
    <property type="evidence" value="ECO:0007669"/>
    <property type="project" value="InterPro"/>
</dbReference>